<comment type="caution">
    <text evidence="7">The sequence shown here is derived from an EMBL/GenBank/DDBJ whole genome shotgun (WGS) entry which is preliminary data.</text>
</comment>
<keyword evidence="4" id="KW-0288">FMN</keyword>
<reference evidence="7" key="2">
    <citation type="submission" date="2021-01" db="EMBL/GenBank/DDBJ databases">
        <authorList>
            <person name="Hahn C.R."/>
            <person name="Youssef N.H."/>
            <person name="Elshahed M."/>
        </authorList>
    </citation>
    <scope>NUCLEOTIDE SEQUENCE</scope>
    <source>
        <strain evidence="7">Zod_Metabat.24</strain>
    </source>
</reference>
<dbReference type="PANTHER" id="PTHR43673:SF2">
    <property type="entry name" value="NITROREDUCTASE"/>
    <property type="match status" value="1"/>
</dbReference>
<evidence type="ECO:0000259" key="6">
    <source>
        <dbReference type="Pfam" id="PF00881"/>
    </source>
</evidence>
<evidence type="ECO:0000256" key="5">
    <source>
        <dbReference type="ARBA" id="ARBA00023002"/>
    </source>
</evidence>
<dbReference type="AlphaFoldDB" id="A0A9D8KFV0"/>
<evidence type="ECO:0000256" key="4">
    <source>
        <dbReference type="ARBA" id="ARBA00022643"/>
    </source>
</evidence>
<name>A0A9D8KFV0_9DELT</name>
<evidence type="ECO:0000256" key="2">
    <source>
        <dbReference type="ARBA" id="ARBA00007118"/>
    </source>
</evidence>
<dbReference type="PANTHER" id="PTHR43673">
    <property type="entry name" value="NAD(P)H NITROREDUCTASE YDGI-RELATED"/>
    <property type="match status" value="1"/>
</dbReference>
<evidence type="ECO:0000313" key="7">
    <source>
        <dbReference type="EMBL" id="MBN1573909.1"/>
    </source>
</evidence>
<keyword evidence="5" id="KW-0560">Oxidoreductase</keyword>
<dbReference type="InterPro" id="IPR000415">
    <property type="entry name" value="Nitroreductase-like"/>
</dbReference>
<keyword evidence="3" id="KW-0285">Flavoprotein</keyword>
<dbReference type="Gene3D" id="3.40.109.10">
    <property type="entry name" value="NADH Oxidase"/>
    <property type="match status" value="1"/>
</dbReference>
<evidence type="ECO:0000313" key="8">
    <source>
        <dbReference type="Proteomes" id="UP000809273"/>
    </source>
</evidence>
<dbReference type="GO" id="GO:0016491">
    <property type="term" value="F:oxidoreductase activity"/>
    <property type="evidence" value="ECO:0007669"/>
    <property type="project" value="UniProtKB-KW"/>
</dbReference>
<evidence type="ECO:0000256" key="1">
    <source>
        <dbReference type="ARBA" id="ARBA00001917"/>
    </source>
</evidence>
<organism evidence="7 8">
    <name type="scientific">Candidatus Zymogenus saltonus</name>
    <dbReference type="NCBI Taxonomy" id="2844893"/>
    <lineage>
        <taxon>Bacteria</taxon>
        <taxon>Deltaproteobacteria</taxon>
        <taxon>Candidatus Zymogenia</taxon>
        <taxon>Candidatus Zymogeniales</taxon>
        <taxon>Candidatus Zymogenaceae</taxon>
        <taxon>Candidatus Zymogenus</taxon>
    </lineage>
</organism>
<gene>
    <name evidence="7" type="ORF">JW984_11995</name>
</gene>
<dbReference type="Pfam" id="PF00881">
    <property type="entry name" value="Nitroreductase"/>
    <property type="match status" value="1"/>
</dbReference>
<dbReference type="InterPro" id="IPR029479">
    <property type="entry name" value="Nitroreductase"/>
</dbReference>
<feature type="domain" description="Nitroreductase" evidence="6">
    <location>
        <begin position="7"/>
        <end position="168"/>
    </location>
</feature>
<dbReference type="EMBL" id="JAFGIX010000059">
    <property type="protein sequence ID" value="MBN1573909.1"/>
    <property type="molecule type" value="Genomic_DNA"/>
</dbReference>
<reference evidence="7" key="1">
    <citation type="journal article" date="2021" name="Environ. Microbiol.">
        <title>Genomic characterization of three novel Desulfobacterota classes expand the metabolic and phylogenetic diversity of the phylum.</title>
        <authorList>
            <person name="Murphy C.L."/>
            <person name="Biggerstaff J."/>
            <person name="Eichhorn A."/>
            <person name="Ewing E."/>
            <person name="Shahan R."/>
            <person name="Soriano D."/>
            <person name="Stewart S."/>
            <person name="VanMol K."/>
            <person name="Walker R."/>
            <person name="Walters P."/>
            <person name="Elshahed M.S."/>
            <person name="Youssef N.H."/>
        </authorList>
    </citation>
    <scope>NUCLEOTIDE SEQUENCE</scope>
    <source>
        <strain evidence="7">Zod_Metabat.24</strain>
    </source>
</reference>
<sequence length="188" mass="21003">MELREILRRRRSVRSFQEREVPTELVKEVIADACLAPSSGNGQPWKFIVVNDQDTIRRLSDESKAALLSDIEKDPKLSVNRYAGAIKNEEFNVFYNAPCLVLIVGERKLNSLPVDCALAASYFMFSAAERGLGTCWVGLGSQIRSRKTREEIGLPDDYAIVAPIAVGYPERVPEPTPRNAPKILKVID</sequence>
<protein>
    <submittedName>
        <fullName evidence="7">Nitroreductase family protein</fullName>
    </submittedName>
</protein>
<dbReference type="SUPFAM" id="SSF55469">
    <property type="entry name" value="FMN-dependent nitroreductase-like"/>
    <property type="match status" value="1"/>
</dbReference>
<accession>A0A9D8KFV0</accession>
<comment type="similarity">
    <text evidence="2">Belongs to the nitroreductase family.</text>
</comment>
<proteinExistence type="inferred from homology"/>
<evidence type="ECO:0000256" key="3">
    <source>
        <dbReference type="ARBA" id="ARBA00022630"/>
    </source>
</evidence>
<dbReference type="Proteomes" id="UP000809273">
    <property type="component" value="Unassembled WGS sequence"/>
</dbReference>
<comment type="cofactor">
    <cofactor evidence="1">
        <name>FMN</name>
        <dbReference type="ChEBI" id="CHEBI:58210"/>
    </cofactor>
</comment>